<feature type="domain" description="AAA+ ATPase" evidence="2">
    <location>
        <begin position="85"/>
        <end position="220"/>
    </location>
</feature>
<dbReference type="AlphaFoldDB" id="A0A1I5J0M9"/>
<dbReference type="SMART" id="SM00382">
    <property type="entry name" value="AAA"/>
    <property type="match status" value="1"/>
</dbReference>
<evidence type="ECO:0000313" key="4">
    <source>
        <dbReference type="Proteomes" id="UP000183413"/>
    </source>
</evidence>
<dbReference type="eggNOG" id="COG3903">
    <property type="taxonomic scope" value="Bacteria"/>
</dbReference>
<dbReference type="InterPro" id="IPR003593">
    <property type="entry name" value="AAA+_ATPase"/>
</dbReference>
<evidence type="ECO:0000313" key="3">
    <source>
        <dbReference type="EMBL" id="SFO66170.1"/>
    </source>
</evidence>
<dbReference type="RefSeq" id="WP_075022166.1">
    <property type="nucleotide sequence ID" value="NZ_FOVH01000008.1"/>
</dbReference>
<dbReference type="SUPFAM" id="SSF48452">
    <property type="entry name" value="TPR-like"/>
    <property type="match status" value="1"/>
</dbReference>
<proteinExistence type="predicted"/>
<feature type="region of interest" description="Disordered" evidence="1">
    <location>
        <begin position="1"/>
        <end position="22"/>
    </location>
</feature>
<dbReference type="EMBL" id="FOVH01000008">
    <property type="protein sequence ID" value="SFO66170.1"/>
    <property type="molecule type" value="Genomic_DNA"/>
</dbReference>
<dbReference type="InParanoid" id="A0A1I5J0M9"/>
<reference evidence="3 4" key="1">
    <citation type="submission" date="2016-10" db="EMBL/GenBank/DDBJ databases">
        <authorList>
            <person name="de Groot N.N."/>
        </authorList>
    </citation>
    <scope>NUCLEOTIDE SEQUENCE [LARGE SCALE GENOMIC DNA]</scope>
    <source>
        <strain evidence="3 4">DSM 43067</strain>
    </source>
</reference>
<name>A0A1I5J0M9_9ACTN</name>
<dbReference type="InterPro" id="IPR002182">
    <property type="entry name" value="NB-ARC"/>
</dbReference>
<dbReference type="Gene3D" id="3.40.50.300">
    <property type="entry name" value="P-loop containing nucleotide triphosphate hydrolases"/>
    <property type="match status" value="1"/>
</dbReference>
<keyword evidence="4" id="KW-1185">Reference proteome</keyword>
<dbReference type="PRINTS" id="PR00364">
    <property type="entry name" value="DISEASERSIST"/>
</dbReference>
<dbReference type="InterPro" id="IPR027417">
    <property type="entry name" value="P-loop_NTPase"/>
</dbReference>
<dbReference type="Gene3D" id="1.25.40.10">
    <property type="entry name" value="Tetratricopeptide repeat domain"/>
    <property type="match status" value="1"/>
</dbReference>
<accession>A0A1I5J0M9</accession>
<organism evidence="3 4">
    <name type="scientific">Actinomadura madurae</name>
    <dbReference type="NCBI Taxonomy" id="1993"/>
    <lineage>
        <taxon>Bacteria</taxon>
        <taxon>Bacillati</taxon>
        <taxon>Actinomycetota</taxon>
        <taxon>Actinomycetes</taxon>
        <taxon>Streptosporangiales</taxon>
        <taxon>Thermomonosporaceae</taxon>
        <taxon>Actinomadura</taxon>
    </lineage>
</organism>
<dbReference type="InterPro" id="IPR019734">
    <property type="entry name" value="TPR_rpt"/>
</dbReference>
<dbReference type="STRING" id="1993.SAMN04489713_108207"/>
<dbReference type="PANTHER" id="PTHR47691">
    <property type="entry name" value="REGULATOR-RELATED"/>
    <property type="match status" value="1"/>
</dbReference>
<protein>
    <submittedName>
        <fullName evidence="3">NB-ARC domain-containing protein</fullName>
    </submittedName>
</protein>
<dbReference type="Proteomes" id="UP000183413">
    <property type="component" value="Unassembled WGS sequence"/>
</dbReference>
<feature type="compositionally biased region" description="Basic residues" evidence="1">
    <location>
        <begin position="1"/>
        <end position="10"/>
    </location>
</feature>
<evidence type="ECO:0000256" key="1">
    <source>
        <dbReference type="SAM" id="MobiDB-lite"/>
    </source>
</evidence>
<sequence length="798" mass="85648">MTRGRGRRRQGTGADPGVQAIGGKSVAAGGDIGVAVTGDNSGVTVQLPAPEPAVPRQLPPAPADFTGRGAELRDLLAQCSDETANRPPVVISGLAGVGKSALALRLAHDLAARFPDGQLNGAMRAQDGALTSELVLPGFLRALGKSPGDVPADPAEQAASFRSLLAGRRVLVILDDVTSESQVRPLLPGGTSSLVIVTSRNPLPALAGAAVCHLGLLDPEESLELLGAIGGTARVAADPAAAQRIVEACGRLPLAMRIAAAQLRARTDWTPGHLAERLSDVRSRLSRLRIHDLDVRTSFELSYRDLPADAARLFRQLAATPGPTFGTDLAAALMGISAADADDLLGRLLLDRLIESADEPGRYRTHDLMRLLAIELAPKHGDDDPALEAMFTWHRDKMNMVLRSLFPGAVAGMSGAPSSPPPLPAESRAWLDAEEDALIGLLGYSDHRGFDPYTVSMAYAVTVIAESRAMWAVWEKACEFGLAAARRLDDRNDQALLLERLGDYRVFRESDGDAATAAFTQAAELVDAAEAPGLACNIHYRLAQMYRLSGRPDDAEREIAAAQAIGAAMDDPIAGQVADQFHAEALVDRGRYREAIDLLSPMTTVWENLPSLQEVPLLTLLAKALTGAGRHADAAERLERCRTLCRNDEVRAHAPRTLLMLGQAYRALDRDADAQDAWEEGLLLFEKTQHVFNPGMAGRLAYELADLCSRREEHAAADEYFALAAECFGHADQPFNRSGALDRQAREKLALDDPEAATAIWRTALAGLHDTGDEAHAEESRRLIKIELAAVARNRRRR</sequence>
<dbReference type="InterPro" id="IPR011990">
    <property type="entry name" value="TPR-like_helical_dom_sf"/>
</dbReference>
<dbReference type="PANTHER" id="PTHR47691:SF3">
    <property type="entry name" value="HTH-TYPE TRANSCRIPTIONAL REGULATOR RV0890C-RELATED"/>
    <property type="match status" value="1"/>
</dbReference>
<dbReference type="SUPFAM" id="SSF52540">
    <property type="entry name" value="P-loop containing nucleoside triphosphate hydrolases"/>
    <property type="match status" value="1"/>
</dbReference>
<gene>
    <name evidence="3" type="ORF">SAMN04489713_108207</name>
</gene>
<dbReference type="GO" id="GO:0043531">
    <property type="term" value="F:ADP binding"/>
    <property type="evidence" value="ECO:0007669"/>
    <property type="project" value="InterPro"/>
</dbReference>
<dbReference type="Pfam" id="PF00931">
    <property type="entry name" value="NB-ARC"/>
    <property type="match status" value="1"/>
</dbReference>
<dbReference type="SMART" id="SM00028">
    <property type="entry name" value="TPR"/>
    <property type="match status" value="3"/>
</dbReference>
<evidence type="ECO:0000259" key="2">
    <source>
        <dbReference type="SMART" id="SM00382"/>
    </source>
</evidence>